<dbReference type="InterPro" id="IPR016030">
    <property type="entry name" value="CblAdoTrfase-like"/>
</dbReference>
<sequence>MPSSDVSQPVRAPADPVDTRLMLAGGCEEAAAVLGVAVSTGATLPFSVVRLLARLQNDLYDISAVVRAGVRGDEPPVELRDVYVERVDRAVEHYEAMLEPAVVAALPGGTHTGASLHHARTVVFRAERAARAVGADPMIIRYLVALEVLVVVLARLANAEHGDTDWQPGLSGRLDRIELWEPLPEGWGP</sequence>
<evidence type="ECO:0000256" key="13">
    <source>
        <dbReference type="ARBA" id="ARBA00048692"/>
    </source>
</evidence>
<dbReference type="GO" id="GO:0008817">
    <property type="term" value="F:corrinoid adenosyltransferase activity"/>
    <property type="evidence" value="ECO:0007669"/>
    <property type="project" value="UniProtKB-UniRule"/>
</dbReference>
<keyword evidence="6 14" id="KW-0808">Transferase</keyword>
<evidence type="ECO:0000256" key="10">
    <source>
        <dbReference type="ARBA" id="ARBA00033334"/>
    </source>
</evidence>
<reference evidence="16 17" key="2">
    <citation type="submission" date="2019-07" db="EMBL/GenBank/DDBJ databases">
        <authorList>
            <person name="Huang Y."/>
        </authorList>
    </citation>
    <scope>NUCLEOTIDE SEQUENCE [LARGE SCALE GENOMIC DNA]</scope>
    <source>
        <strain evidence="16 17">HY188</strain>
    </source>
</reference>
<comment type="similarity">
    <text evidence="2 14">Belongs to the Cob(I)alamin adenosyltransferase family.</text>
</comment>
<evidence type="ECO:0000313" key="16">
    <source>
        <dbReference type="EMBL" id="QDQ96536.1"/>
    </source>
</evidence>
<name>A0A516X0B6_9ACTN</name>
<evidence type="ECO:0000256" key="14">
    <source>
        <dbReference type="RuleBase" id="RU366026"/>
    </source>
</evidence>
<dbReference type="PANTHER" id="PTHR12213:SF0">
    <property type="entry name" value="CORRINOID ADENOSYLTRANSFERASE MMAB"/>
    <property type="match status" value="1"/>
</dbReference>
<evidence type="ECO:0000256" key="7">
    <source>
        <dbReference type="ARBA" id="ARBA00022741"/>
    </source>
</evidence>
<accession>A0A516X0B6</accession>
<comment type="catalytic activity">
    <reaction evidence="13 14">
        <text>2 cob(II)alamin + reduced [electron-transfer flavoprotein] + 2 ATP = 2 adenosylcob(III)alamin + 2 triphosphate + oxidized [electron-transfer flavoprotein] + 3 H(+)</text>
        <dbReference type="Rhea" id="RHEA:28671"/>
        <dbReference type="Rhea" id="RHEA-COMP:10685"/>
        <dbReference type="Rhea" id="RHEA-COMP:10686"/>
        <dbReference type="ChEBI" id="CHEBI:15378"/>
        <dbReference type="ChEBI" id="CHEBI:16304"/>
        <dbReference type="ChEBI" id="CHEBI:18036"/>
        <dbReference type="ChEBI" id="CHEBI:18408"/>
        <dbReference type="ChEBI" id="CHEBI:30616"/>
        <dbReference type="ChEBI" id="CHEBI:57692"/>
        <dbReference type="ChEBI" id="CHEBI:58307"/>
        <dbReference type="EC" id="2.5.1.17"/>
    </reaction>
</comment>
<evidence type="ECO:0000256" key="3">
    <source>
        <dbReference type="ARBA" id="ARBA00012454"/>
    </source>
</evidence>
<evidence type="ECO:0000256" key="5">
    <source>
        <dbReference type="ARBA" id="ARBA00022573"/>
    </source>
</evidence>
<dbReference type="OrthoDB" id="9778896at2"/>
<dbReference type="EC" id="2.5.1.17" evidence="3 14"/>
<proteinExistence type="inferred from homology"/>
<dbReference type="GO" id="GO:0009236">
    <property type="term" value="P:cobalamin biosynthetic process"/>
    <property type="evidence" value="ECO:0007669"/>
    <property type="project" value="UniProtKB-UniRule"/>
</dbReference>
<evidence type="ECO:0000256" key="8">
    <source>
        <dbReference type="ARBA" id="ARBA00022840"/>
    </source>
</evidence>
<evidence type="ECO:0000259" key="15">
    <source>
        <dbReference type="Pfam" id="PF01923"/>
    </source>
</evidence>
<dbReference type="Pfam" id="PF01923">
    <property type="entry name" value="Cob_adeno_trans"/>
    <property type="match status" value="1"/>
</dbReference>
<dbReference type="AlphaFoldDB" id="A0A516X0B6"/>
<dbReference type="InterPro" id="IPR036451">
    <property type="entry name" value="CblAdoTrfase-like_sf"/>
</dbReference>
<protein>
    <recommendedName>
        <fullName evidence="4 14">Corrinoid adenosyltransferase</fullName>
        <ecNumber evidence="3 14">2.5.1.17</ecNumber>
    </recommendedName>
    <alternativeName>
        <fullName evidence="9 14">Cob(II)alamin adenosyltransferase</fullName>
    </alternativeName>
    <alternativeName>
        <fullName evidence="11 14">Cob(II)yrinic acid a,c-diamide adenosyltransferase</fullName>
    </alternativeName>
    <alternativeName>
        <fullName evidence="10 14">Cobinamide/cobalamin adenosyltransferase</fullName>
    </alternativeName>
</protein>
<dbReference type="Proteomes" id="UP000317344">
    <property type="component" value="Chromosome"/>
</dbReference>
<dbReference type="EMBL" id="CP041765">
    <property type="protein sequence ID" value="QDQ96536.1"/>
    <property type="molecule type" value="Genomic_DNA"/>
</dbReference>
<comment type="catalytic activity">
    <reaction evidence="12 14">
        <text>2 cob(II)yrinate a,c diamide + reduced [electron-transfer flavoprotein] + 2 ATP = 2 adenosylcob(III)yrinate a,c-diamide + 2 triphosphate + oxidized [electron-transfer flavoprotein] + 3 H(+)</text>
        <dbReference type="Rhea" id="RHEA:11528"/>
        <dbReference type="Rhea" id="RHEA-COMP:10685"/>
        <dbReference type="Rhea" id="RHEA-COMP:10686"/>
        <dbReference type="ChEBI" id="CHEBI:15378"/>
        <dbReference type="ChEBI" id="CHEBI:18036"/>
        <dbReference type="ChEBI" id="CHEBI:30616"/>
        <dbReference type="ChEBI" id="CHEBI:57692"/>
        <dbReference type="ChEBI" id="CHEBI:58307"/>
        <dbReference type="ChEBI" id="CHEBI:58503"/>
        <dbReference type="ChEBI" id="CHEBI:58537"/>
        <dbReference type="EC" id="2.5.1.17"/>
    </reaction>
</comment>
<evidence type="ECO:0000313" key="17">
    <source>
        <dbReference type="Proteomes" id="UP000317344"/>
    </source>
</evidence>
<reference evidence="16 17" key="1">
    <citation type="submission" date="2019-07" db="EMBL/GenBank/DDBJ databases">
        <title>Tomitella cavernea sp. nov., an actinomycete isolated from soil.</title>
        <authorList>
            <person name="Cheng J."/>
        </authorList>
    </citation>
    <scope>NUCLEOTIDE SEQUENCE [LARGE SCALE GENOMIC DNA]</scope>
    <source>
        <strain evidence="16 17">HY188</strain>
    </source>
</reference>
<feature type="domain" description="Cobalamin adenosyltransferase-like" evidence="15">
    <location>
        <begin position="18"/>
        <end position="156"/>
    </location>
</feature>
<keyword evidence="5 14" id="KW-0169">Cobalamin biosynthesis</keyword>
<evidence type="ECO:0000256" key="12">
    <source>
        <dbReference type="ARBA" id="ARBA00048555"/>
    </source>
</evidence>
<gene>
    <name evidence="16" type="ORF">FO059_03280</name>
</gene>
<dbReference type="Gene3D" id="1.20.1200.10">
    <property type="entry name" value="Cobalamin adenosyltransferase-like"/>
    <property type="match status" value="1"/>
</dbReference>
<evidence type="ECO:0000256" key="6">
    <source>
        <dbReference type="ARBA" id="ARBA00022679"/>
    </source>
</evidence>
<keyword evidence="17" id="KW-1185">Reference proteome</keyword>
<evidence type="ECO:0000256" key="9">
    <source>
        <dbReference type="ARBA" id="ARBA00031529"/>
    </source>
</evidence>
<keyword evidence="7 14" id="KW-0547">Nucleotide-binding</keyword>
<comment type="pathway">
    <text evidence="1 14">Cofactor biosynthesis; adenosylcobalamin biosynthesis; adenosylcobalamin from cob(II)yrinate a,c-diamide: step 2/7.</text>
</comment>
<evidence type="ECO:0000256" key="1">
    <source>
        <dbReference type="ARBA" id="ARBA00005121"/>
    </source>
</evidence>
<dbReference type="UniPathway" id="UPA00148">
    <property type="reaction ID" value="UER00233"/>
</dbReference>
<dbReference type="RefSeq" id="WP_143906321.1">
    <property type="nucleotide sequence ID" value="NZ_CP041765.1"/>
</dbReference>
<dbReference type="GO" id="GO:0005524">
    <property type="term" value="F:ATP binding"/>
    <property type="evidence" value="ECO:0007669"/>
    <property type="project" value="UniProtKB-UniRule"/>
</dbReference>
<evidence type="ECO:0000256" key="4">
    <source>
        <dbReference type="ARBA" id="ARBA00020963"/>
    </source>
</evidence>
<evidence type="ECO:0000256" key="2">
    <source>
        <dbReference type="ARBA" id="ARBA00007487"/>
    </source>
</evidence>
<dbReference type="SUPFAM" id="SSF89028">
    <property type="entry name" value="Cobalamin adenosyltransferase-like"/>
    <property type="match status" value="1"/>
</dbReference>
<dbReference type="KEGG" id="toy:FO059_03280"/>
<organism evidence="16 17">
    <name type="scientific">Tomitella fengzijianii</name>
    <dbReference type="NCBI Taxonomy" id="2597660"/>
    <lineage>
        <taxon>Bacteria</taxon>
        <taxon>Bacillati</taxon>
        <taxon>Actinomycetota</taxon>
        <taxon>Actinomycetes</taxon>
        <taxon>Mycobacteriales</taxon>
        <taxon>Tomitella</taxon>
    </lineage>
</organism>
<dbReference type="InterPro" id="IPR029499">
    <property type="entry name" value="PduO-typ"/>
</dbReference>
<evidence type="ECO:0000256" key="11">
    <source>
        <dbReference type="ARBA" id="ARBA00033354"/>
    </source>
</evidence>
<dbReference type="PANTHER" id="PTHR12213">
    <property type="entry name" value="CORRINOID ADENOSYLTRANSFERASE"/>
    <property type="match status" value="1"/>
</dbReference>
<keyword evidence="8 14" id="KW-0067">ATP-binding</keyword>